<name>A0A0D8BJ97_9ACTN</name>
<dbReference type="GO" id="GO:0016747">
    <property type="term" value="F:acyltransferase activity, transferring groups other than amino-acyl groups"/>
    <property type="evidence" value="ECO:0007669"/>
    <property type="project" value="InterPro"/>
</dbReference>
<dbReference type="EMBL" id="JYFN01000008">
    <property type="protein sequence ID" value="KJE24155.1"/>
    <property type="molecule type" value="Genomic_DNA"/>
</dbReference>
<dbReference type="PANTHER" id="PTHR43877">
    <property type="entry name" value="AMINOALKYLPHOSPHONATE N-ACETYLTRANSFERASE-RELATED-RELATED"/>
    <property type="match status" value="1"/>
</dbReference>
<dbReference type="InterPro" id="IPR050832">
    <property type="entry name" value="Bact_Acetyltransf"/>
</dbReference>
<feature type="domain" description="N-acetyltransferase" evidence="3">
    <location>
        <begin position="5"/>
        <end position="170"/>
    </location>
</feature>
<keyword evidence="5" id="KW-1185">Reference proteome</keyword>
<dbReference type="InterPro" id="IPR016181">
    <property type="entry name" value="Acyl_CoA_acyltransferase"/>
</dbReference>
<dbReference type="Gene3D" id="3.40.630.30">
    <property type="match status" value="1"/>
</dbReference>
<evidence type="ECO:0000256" key="1">
    <source>
        <dbReference type="ARBA" id="ARBA00022679"/>
    </source>
</evidence>
<evidence type="ECO:0000259" key="3">
    <source>
        <dbReference type="PROSITE" id="PS51186"/>
    </source>
</evidence>
<dbReference type="RefSeq" id="WP_044884255.1">
    <property type="nucleotide sequence ID" value="NZ_JYFN01000008.1"/>
</dbReference>
<keyword evidence="1 4" id="KW-0808">Transferase</keyword>
<keyword evidence="2" id="KW-0012">Acyltransferase</keyword>
<reference evidence="5" key="1">
    <citation type="submission" date="2015-02" db="EMBL/GenBank/DDBJ databases">
        <title>Draft Genome of Frankia sp. CpI1-S.</title>
        <authorList>
            <person name="Oshone R.T."/>
            <person name="Ngom M."/>
            <person name="Ghodhbane-Gtari F."/>
            <person name="Gtari M."/>
            <person name="Morris K."/>
            <person name="Thomas K."/>
            <person name="Sen A."/>
            <person name="Tisa L.S."/>
        </authorList>
    </citation>
    <scope>NUCLEOTIDE SEQUENCE [LARGE SCALE GENOMIC DNA]</scope>
    <source>
        <strain evidence="5">CpI1-S</strain>
    </source>
</reference>
<dbReference type="PROSITE" id="PS51186">
    <property type="entry name" value="GNAT"/>
    <property type="match status" value="1"/>
</dbReference>
<dbReference type="AlphaFoldDB" id="A0A0D8BJ97"/>
<protein>
    <submittedName>
        <fullName evidence="4">Acetyltransferase</fullName>
    </submittedName>
</protein>
<gene>
    <name evidence="4" type="ORF">FF36_01558</name>
</gene>
<sequence>MTDGSHGRHIRPDEGPLLRRLRLAALADSPAAFWQTLEAARAQPAAEWARRAGAGADSPTELVAIVERAAEAVGMVQGFTPTGRPWLRELGAMWVAPAARGTGAADVLLATAVTWAARAGAEAVKLWVAPANLPARRLYIRNGFVVLGGPRPVTDDPAVKTFVPMLRPLHPPRAGRRR</sequence>
<dbReference type="PANTHER" id="PTHR43877:SF2">
    <property type="entry name" value="AMINOALKYLPHOSPHONATE N-ACETYLTRANSFERASE-RELATED"/>
    <property type="match status" value="1"/>
</dbReference>
<dbReference type="SUPFAM" id="SSF55729">
    <property type="entry name" value="Acyl-CoA N-acyltransferases (Nat)"/>
    <property type="match status" value="1"/>
</dbReference>
<organism evidence="4 5">
    <name type="scientific">Frankia torreyi</name>
    <dbReference type="NCBI Taxonomy" id="1856"/>
    <lineage>
        <taxon>Bacteria</taxon>
        <taxon>Bacillati</taxon>
        <taxon>Actinomycetota</taxon>
        <taxon>Actinomycetes</taxon>
        <taxon>Frankiales</taxon>
        <taxon>Frankiaceae</taxon>
        <taxon>Frankia</taxon>
    </lineage>
</organism>
<evidence type="ECO:0000313" key="5">
    <source>
        <dbReference type="Proteomes" id="UP000032545"/>
    </source>
</evidence>
<accession>A0A0D8BJ97</accession>
<dbReference type="Proteomes" id="UP000032545">
    <property type="component" value="Unassembled WGS sequence"/>
</dbReference>
<dbReference type="CDD" id="cd04301">
    <property type="entry name" value="NAT_SF"/>
    <property type="match status" value="1"/>
</dbReference>
<dbReference type="Pfam" id="PF00583">
    <property type="entry name" value="Acetyltransf_1"/>
    <property type="match status" value="1"/>
</dbReference>
<evidence type="ECO:0000256" key="2">
    <source>
        <dbReference type="ARBA" id="ARBA00023315"/>
    </source>
</evidence>
<dbReference type="InterPro" id="IPR000182">
    <property type="entry name" value="GNAT_dom"/>
</dbReference>
<dbReference type="OrthoDB" id="9799092at2"/>
<comment type="caution">
    <text evidence="4">The sequence shown here is derived from an EMBL/GenBank/DDBJ whole genome shotgun (WGS) entry which is preliminary data.</text>
</comment>
<reference evidence="4 5" key="2">
    <citation type="journal article" date="2016" name="Genome Announc.">
        <title>Permanent Draft Genome Sequences for Two Variants of Frankia sp. Strain CpI1, the First Frankia Strain Isolated from Root Nodules of Comptonia peregrina.</title>
        <authorList>
            <person name="Oshone R."/>
            <person name="Hurst S.G.IV."/>
            <person name="Abebe-Akele F."/>
            <person name="Simpson S."/>
            <person name="Morris K."/>
            <person name="Thomas W.K."/>
            <person name="Tisa L.S."/>
        </authorList>
    </citation>
    <scope>NUCLEOTIDE SEQUENCE [LARGE SCALE GENOMIC DNA]</scope>
    <source>
        <strain evidence="5">CpI1-S</strain>
    </source>
</reference>
<proteinExistence type="predicted"/>
<evidence type="ECO:0000313" key="4">
    <source>
        <dbReference type="EMBL" id="KJE24155.1"/>
    </source>
</evidence>